<sequence>MKAITKARTGLNAKEAQLRVAMALVCNKDASCVAATDFGKSLIYQMAVLMMPNKVGLIITPLNALGEDQVLACMKFHLRACNL</sequence>
<name>A0A3N4L5L3_9PEZI</name>
<comment type="similarity">
    <text evidence="1">Belongs to the helicase family. RecQ subfamily.</text>
</comment>
<comment type="catalytic activity">
    <reaction evidence="4">
        <text>Couples ATP hydrolysis with the unwinding of duplex DNA by translocating in the 3'-5' direction.</text>
        <dbReference type="EC" id="5.6.2.4"/>
    </reaction>
</comment>
<organism evidence="6 7">
    <name type="scientific">Terfezia boudieri ATCC MYA-4762</name>
    <dbReference type="NCBI Taxonomy" id="1051890"/>
    <lineage>
        <taxon>Eukaryota</taxon>
        <taxon>Fungi</taxon>
        <taxon>Dikarya</taxon>
        <taxon>Ascomycota</taxon>
        <taxon>Pezizomycotina</taxon>
        <taxon>Pezizomycetes</taxon>
        <taxon>Pezizales</taxon>
        <taxon>Pezizaceae</taxon>
        <taxon>Terfezia</taxon>
    </lineage>
</organism>
<evidence type="ECO:0000256" key="3">
    <source>
        <dbReference type="ARBA" id="ARBA00023235"/>
    </source>
</evidence>
<feature type="non-terminal residue" evidence="6">
    <location>
        <position position="83"/>
    </location>
</feature>
<dbReference type="GO" id="GO:0003677">
    <property type="term" value="F:DNA binding"/>
    <property type="evidence" value="ECO:0007669"/>
    <property type="project" value="UniProtKB-KW"/>
</dbReference>
<keyword evidence="3" id="KW-0413">Isomerase</keyword>
<dbReference type="PANTHER" id="PTHR13710">
    <property type="entry name" value="DNA HELICASE RECQ FAMILY MEMBER"/>
    <property type="match status" value="1"/>
</dbReference>
<protein>
    <recommendedName>
        <fullName evidence="5">DNA 3'-5' helicase</fullName>
        <ecNumber evidence="5">5.6.2.4</ecNumber>
    </recommendedName>
</protein>
<dbReference type="GO" id="GO:0043138">
    <property type="term" value="F:3'-5' DNA helicase activity"/>
    <property type="evidence" value="ECO:0007669"/>
    <property type="project" value="UniProtKB-EC"/>
</dbReference>
<dbReference type="AlphaFoldDB" id="A0A3N4L5L3"/>
<accession>A0A3N4L5L3</accession>
<evidence type="ECO:0000256" key="2">
    <source>
        <dbReference type="ARBA" id="ARBA00023125"/>
    </source>
</evidence>
<dbReference type="EMBL" id="ML122002">
    <property type="protein sequence ID" value="RPB17856.1"/>
    <property type="molecule type" value="Genomic_DNA"/>
</dbReference>
<dbReference type="EC" id="5.6.2.4" evidence="5"/>
<dbReference type="GO" id="GO:0000724">
    <property type="term" value="P:double-strand break repair via homologous recombination"/>
    <property type="evidence" value="ECO:0007669"/>
    <property type="project" value="TreeGrafter"/>
</dbReference>
<evidence type="ECO:0000256" key="1">
    <source>
        <dbReference type="ARBA" id="ARBA00005446"/>
    </source>
</evidence>
<gene>
    <name evidence="6" type="ORF">L211DRAFT_799470</name>
</gene>
<dbReference type="InParanoid" id="A0A3N4L5L3"/>
<dbReference type="Proteomes" id="UP000267821">
    <property type="component" value="Unassembled WGS sequence"/>
</dbReference>
<keyword evidence="7" id="KW-1185">Reference proteome</keyword>
<evidence type="ECO:0000313" key="7">
    <source>
        <dbReference type="Proteomes" id="UP000267821"/>
    </source>
</evidence>
<dbReference type="Gene3D" id="3.40.50.300">
    <property type="entry name" value="P-loop containing nucleotide triphosphate hydrolases"/>
    <property type="match status" value="1"/>
</dbReference>
<dbReference type="InterPro" id="IPR027417">
    <property type="entry name" value="P-loop_NTPase"/>
</dbReference>
<dbReference type="OrthoDB" id="3497689at2759"/>
<proteinExistence type="inferred from homology"/>
<dbReference type="PANTHER" id="PTHR13710:SF105">
    <property type="entry name" value="ATP-DEPENDENT DNA HELICASE Q1"/>
    <property type="match status" value="1"/>
</dbReference>
<dbReference type="SUPFAM" id="SSF52540">
    <property type="entry name" value="P-loop containing nucleoside triphosphate hydrolases"/>
    <property type="match status" value="1"/>
</dbReference>
<dbReference type="GO" id="GO:0005694">
    <property type="term" value="C:chromosome"/>
    <property type="evidence" value="ECO:0007669"/>
    <property type="project" value="TreeGrafter"/>
</dbReference>
<keyword evidence="2" id="KW-0238">DNA-binding</keyword>
<reference evidence="6 7" key="1">
    <citation type="journal article" date="2018" name="Nat. Ecol. Evol.">
        <title>Pezizomycetes genomes reveal the molecular basis of ectomycorrhizal truffle lifestyle.</title>
        <authorList>
            <person name="Murat C."/>
            <person name="Payen T."/>
            <person name="Noel B."/>
            <person name="Kuo A."/>
            <person name="Morin E."/>
            <person name="Chen J."/>
            <person name="Kohler A."/>
            <person name="Krizsan K."/>
            <person name="Balestrini R."/>
            <person name="Da Silva C."/>
            <person name="Montanini B."/>
            <person name="Hainaut M."/>
            <person name="Levati E."/>
            <person name="Barry K.W."/>
            <person name="Belfiori B."/>
            <person name="Cichocki N."/>
            <person name="Clum A."/>
            <person name="Dockter R.B."/>
            <person name="Fauchery L."/>
            <person name="Guy J."/>
            <person name="Iotti M."/>
            <person name="Le Tacon F."/>
            <person name="Lindquist E.A."/>
            <person name="Lipzen A."/>
            <person name="Malagnac F."/>
            <person name="Mello A."/>
            <person name="Molinier V."/>
            <person name="Miyauchi S."/>
            <person name="Poulain J."/>
            <person name="Riccioni C."/>
            <person name="Rubini A."/>
            <person name="Sitrit Y."/>
            <person name="Splivallo R."/>
            <person name="Traeger S."/>
            <person name="Wang M."/>
            <person name="Zifcakova L."/>
            <person name="Wipf D."/>
            <person name="Zambonelli A."/>
            <person name="Paolocci F."/>
            <person name="Nowrousian M."/>
            <person name="Ottonello S."/>
            <person name="Baldrian P."/>
            <person name="Spatafora J.W."/>
            <person name="Henrissat B."/>
            <person name="Nagy L.G."/>
            <person name="Aury J.M."/>
            <person name="Wincker P."/>
            <person name="Grigoriev I.V."/>
            <person name="Bonfante P."/>
            <person name="Martin F.M."/>
        </authorList>
    </citation>
    <scope>NUCLEOTIDE SEQUENCE [LARGE SCALE GENOMIC DNA]</scope>
    <source>
        <strain evidence="6 7">ATCC MYA-4762</strain>
    </source>
</reference>
<evidence type="ECO:0000256" key="5">
    <source>
        <dbReference type="ARBA" id="ARBA00034808"/>
    </source>
</evidence>
<dbReference type="GO" id="GO:0009378">
    <property type="term" value="F:four-way junction helicase activity"/>
    <property type="evidence" value="ECO:0007669"/>
    <property type="project" value="TreeGrafter"/>
</dbReference>
<evidence type="ECO:0000313" key="6">
    <source>
        <dbReference type="EMBL" id="RPB17856.1"/>
    </source>
</evidence>
<evidence type="ECO:0000256" key="4">
    <source>
        <dbReference type="ARBA" id="ARBA00034617"/>
    </source>
</evidence>
<dbReference type="GO" id="GO:0005737">
    <property type="term" value="C:cytoplasm"/>
    <property type="evidence" value="ECO:0007669"/>
    <property type="project" value="TreeGrafter"/>
</dbReference>